<dbReference type="InterPro" id="IPR050316">
    <property type="entry name" value="Tyrosinase/Hemocyanin"/>
</dbReference>
<comment type="similarity">
    <text evidence="1">Belongs to the tyrosinase family.</text>
</comment>
<evidence type="ECO:0000259" key="4">
    <source>
        <dbReference type="PROSITE" id="PS00497"/>
    </source>
</evidence>
<dbReference type="PRINTS" id="PR00092">
    <property type="entry name" value="TYROSINASE"/>
</dbReference>
<dbReference type="InterPro" id="IPR002227">
    <property type="entry name" value="Tyrosinase_Cu-bd"/>
</dbReference>
<evidence type="ECO:0000256" key="3">
    <source>
        <dbReference type="ARBA" id="ARBA00023008"/>
    </source>
</evidence>
<dbReference type="SUPFAM" id="SSF48056">
    <property type="entry name" value="Di-copper centre-containing domain"/>
    <property type="match status" value="1"/>
</dbReference>
<protein>
    <submittedName>
        <fullName evidence="6">Tyrosinase family protein</fullName>
    </submittedName>
</protein>
<dbReference type="PROSITE" id="PS00497">
    <property type="entry name" value="TYROSINASE_1"/>
    <property type="match status" value="1"/>
</dbReference>
<feature type="domain" description="Tyrosinase copper-binding" evidence="5">
    <location>
        <begin position="223"/>
        <end position="234"/>
    </location>
</feature>
<evidence type="ECO:0000259" key="5">
    <source>
        <dbReference type="PROSITE" id="PS00498"/>
    </source>
</evidence>
<feature type="domain" description="Tyrosinase copper-binding" evidence="4">
    <location>
        <begin position="95"/>
        <end position="112"/>
    </location>
</feature>
<reference evidence="6 7" key="1">
    <citation type="journal article" date="2024" name="Proc. Natl. Acad. Sci. U.S.A.">
        <title>The evolutionary genomics of adaptation to stress in wild rhizobium bacteria.</title>
        <authorList>
            <person name="Kehlet-Delgado H."/>
            <person name="Montoya A.P."/>
            <person name="Jensen K.T."/>
            <person name="Wendlandt C.E."/>
            <person name="Dexheimer C."/>
            <person name="Roberts M."/>
            <person name="Torres Martinez L."/>
            <person name="Friesen M.L."/>
            <person name="Griffitts J.S."/>
            <person name="Porter S.S."/>
        </authorList>
    </citation>
    <scope>NUCLEOTIDE SEQUENCE [LARGE SCALE GENOMIC DNA]</scope>
    <source>
        <strain evidence="6 7">M0641</strain>
    </source>
</reference>
<comment type="caution">
    <text evidence="6">The sequence shown here is derived from an EMBL/GenBank/DDBJ whole genome shotgun (WGS) entry which is preliminary data.</text>
</comment>
<dbReference type="RefSeq" id="WP_023685860.1">
    <property type="nucleotide sequence ID" value="NZ_JAMYQB010000011.1"/>
</dbReference>
<dbReference type="Proteomes" id="UP001433071">
    <property type="component" value="Unassembled WGS sequence"/>
</dbReference>
<evidence type="ECO:0000313" key="6">
    <source>
        <dbReference type="EMBL" id="MER9405336.1"/>
    </source>
</evidence>
<organism evidence="6 7">
    <name type="scientific">Mesorhizobium caraganae</name>
    <dbReference type="NCBI Taxonomy" id="483206"/>
    <lineage>
        <taxon>Bacteria</taxon>
        <taxon>Pseudomonadati</taxon>
        <taxon>Pseudomonadota</taxon>
        <taxon>Alphaproteobacteria</taxon>
        <taxon>Hyphomicrobiales</taxon>
        <taxon>Phyllobacteriaceae</taxon>
        <taxon>Mesorhizobium</taxon>
    </lineage>
</organism>
<dbReference type="PANTHER" id="PTHR11474:SF126">
    <property type="entry name" value="TYROSINASE-LIKE PROTEIN TYR-1-RELATED"/>
    <property type="match status" value="1"/>
</dbReference>
<dbReference type="PANTHER" id="PTHR11474">
    <property type="entry name" value="TYROSINASE FAMILY MEMBER"/>
    <property type="match status" value="1"/>
</dbReference>
<evidence type="ECO:0000256" key="1">
    <source>
        <dbReference type="ARBA" id="ARBA00009928"/>
    </source>
</evidence>
<dbReference type="InterPro" id="IPR008922">
    <property type="entry name" value="Di-copper_centre_dom_sf"/>
</dbReference>
<keyword evidence="2" id="KW-0479">Metal-binding</keyword>
<evidence type="ECO:0000313" key="7">
    <source>
        <dbReference type="Proteomes" id="UP001433071"/>
    </source>
</evidence>
<proteinExistence type="inferred from homology"/>
<dbReference type="Pfam" id="PF00264">
    <property type="entry name" value="Tyrosinase"/>
    <property type="match status" value="2"/>
</dbReference>
<name>A0ABV1Z0I5_9HYPH</name>
<accession>A0ABV1Z0I5</accession>
<evidence type="ECO:0000256" key="2">
    <source>
        <dbReference type="ARBA" id="ARBA00022723"/>
    </source>
</evidence>
<keyword evidence="7" id="KW-1185">Reference proteome</keyword>
<gene>
    <name evidence="6" type="ORF">NKI36_14940</name>
</gene>
<dbReference type="Gene3D" id="1.10.1280.10">
    <property type="entry name" value="Di-copper center containing domain from catechol oxidase"/>
    <property type="match status" value="2"/>
</dbReference>
<keyword evidence="3" id="KW-0186">Copper</keyword>
<dbReference type="EMBL" id="JAMYQB010000011">
    <property type="protein sequence ID" value="MER9405336.1"/>
    <property type="molecule type" value="Genomic_DNA"/>
</dbReference>
<sequence length="446" mass="49044">MLSRRSVLSVLTCGSLTGPWLFNALHSRAVAGETRTRKNIDQLTPQEVADYGYAISILRKRSEVNPNDPAGYDYQAALHNADRTHPDGTVGSCEHGSEEFLPWHRIHLLLFEDLLRASDPPRTSNITLPYWNWQENASGKRFPKAFEDTASPLFHAGRWGVDAGPAQWDPADIAVAINEDDWNLFAGDAKPAPSYGYLELHAHNTMHGTIGPTMGDPGTAAEDPIFWSFHSFIDLTWARWQRLNSQTAQNGAATVWVEPESRTVNQMIVATMDLGYLYEFDFAADGEAEIQMAGTRTTNALSPDRVGLRAMTTSVAAPTKEGARRLLKLVGVSPSLEASYEILVYVHPAGFDPLAGGPSSERDGFLIDRLVIWKGRAGHGHHGGASVYVDLSKANGRDLLDGWQLTVVTSALPLVPPAERVNLQDSVNDRLASISNLIQRLEIEER</sequence>
<dbReference type="PROSITE" id="PS00498">
    <property type="entry name" value="TYROSINASE_2"/>
    <property type="match status" value="1"/>
</dbReference>